<evidence type="ECO:0000256" key="2">
    <source>
        <dbReference type="ARBA" id="ARBA00008806"/>
    </source>
</evidence>
<evidence type="ECO:0000259" key="8">
    <source>
        <dbReference type="Pfam" id="PF12696"/>
    </source>
</evidence>
<dbReference type="Pfam" id="PF12696">
    <property type="entry name" value="TraG-D_C"/>
    <property type="match status" value="1"/>
</dbReference>
<sequence length="917" mass="104914">MNKFKEISHMLRDNLTQHMANPFKKNYSIAGEDLPEEMKEKTSRNKYLVGFVLGILLVLVINYFISSFFTFFQEVNRIKEGQLAFNFLQISQVDFSRVFSPLNILRLYSWKLLIPYGFLVALVSMVGKSKLNFGSKDQIAYGQKGDSRFTTIKEIKEQYKEIPDTAKDYPGGNSFKGIGGIPISHYKRSYFIDTDTTNTLINGASRSGKGELLVTPFIDILSRAEIQCSMVNNDPKGELYASSKDTLEARGYDVQVLNIQDPMQSMSYNPLQLVKEAWLEGNPEEASKRANSIAFTLYNDPQAGDNAFFNETAQSAVTAIILSLVEYCVDNGCPEKITMGNVSHLLNELGTINWSAGPGQPEKNALDEWFKALPQGHVAKKRYGATSFAGSKTRGSILATANNGLQPFVDPQFVKMTSRSSIELKQIGFPKYLRGQLSDKYVNQRLIITFIKPTKPLTVIKQYRQKIKAGGHFNLNFDEFVRGPVNKEKGIQDGDFLHIRLPHANGDKDGELLYKIHFVEERDQDGRTITERINGKEEIVYKRKVQLRNIEVQNPINGLRQLPELYYSNKPTAVFMIIPDYDSSNHALSSIFVKQLYTTLAQTCVETEGNKTFKRVQFILDEFGNMPPIDDMDQVMTVSLGRNILFNLFVQSFSQLSNKYGDNITNTIKDNCQNWIYIMSKNKDTIQEFVDAAGKKTSISINTNGESPMSLDKNLGKNNDEDDLITLSRLTQLIEGETLVIRSLHRQDLKRQKVRPFPIFNTKETTMPYRYQFLYEWIDTSKSLNDMDIHSDHTHLTLEEITIDATDFIVEEKIRKKYQNADKKPINPHHDPEKEKEKTIIRNINNIKNLIKAYDDETNDWLVRGLSEKIDEIIKEKNYSKILDLNLENLYEPINGIEGHLNILRPYLKDERKEKVI</sequence>
<dbReference type="InterPro" id="IPR027417">
    <property type="entry name" value="P-loop_NTPase"/>
</dbReference>
<evidence type="ECO:0000313" key="9">
    <source>
        <dbReference type="EMBL" id="MCY3087146.1"/>
    </source>
</evidence>
<comment type="caution">
    <text evidence="9">The sequence shown here is derived from an EMBL/GenBank/DDBJ whole genome shotgun (WGS) entry which is preliminary data.</text>
</comment>
<dbReference type="RefSeq" id="WP_198434522.1">
    <property type="nucleotide sequence ID" value="NZ_CAJHLG010000004.1"/>
</dbReference>
<dbReference type="EMBL" id="JAOTMY010000001">
    <property type="protein sequence ID" value="MCY3087146.1"/>
    <property type="molecule type" value="Genomic_DNA"/>
</dbReference>
<comment type="similarity">
    <text evidence="2">Belongs to the VirD4/TraG family.</text>
</comment>
<accession>A0A9Q4DCF9</accession>
<feature type="domain" description="TraD/TraG TraM recognition site" evidence="8">
    <location>
        <begin position="615"/>
        <end position="733"/>
    </location>
</feature>
<gene>
    <name evidence="9" type="ORF">ODY61_03305</name>
</gene>
<evidence type="ECO:0000313" key="10">
    <source>
        <dbReference type="Proteomes" id="UP001069047"/>
    </source>
</evidence>
<dbReference type="Proteomes" id="UP001069047">
    <property type="component" value="Unassembled WGS sequence"/>
</dbReference>
<dbReference type="InterPro" id="IPR051539">
    <property type="entry name" value="T4SS-coupling_protein"/>
</dbReference>
<feature type="transmembrane region" description="Helical" evidence="7">
    <location>
        <begin position="47"/>
        <end position="65"/>
    </location>
</feature>
<dbReference type="GO" id="GO:0005886">
    <property type="term" value="C:plasma membrane"/>
    <property type="evidence" value="ECO:0007669"/>
    <property type="project" value="UniProtKB-SubCell"/>
</dbReference>
<dbReference type="AlphaFoldDB" id="A0A9Q4DCF9"/>
<organism evidence="9 10">
    <name type="scientific">Aerococcus mictus</name>
    <dbReference type="NCBI Taxonomy" id="2976810"/>
    <lineage>
        <taxon>Bacteria</taxon>
        <taxon>Bacillati</taxon>
        <taxon>Bacillota</taxon>
        <taxon>Bacilli</taxon>
        <taxon>Lactobacillales</taxon>
        <taxon>Aerococcaceae</taxon>
        <taxon>Aerococcus</taxon>
    </lineage>
</organism>
<evidence type="ECO:0000256" key="5">
    <source>
        <dbReference type="ARBA" id="ARBA00022989"/>
    </source>
</evidence>
<dbReference type="PANTHER" id="PTHR37937:SF1">
    <property type="entry name" value="CONJUGATIVE TRANSFER: DNA TRANSPORT"/>
    <property type="match status" value="1"/>
</dbReference>
<evidence type="ECO:0000256" key="6">
    <source>
        <dbReference type="ARBA" id="ARBA00023136"/>
    </source>
</evidence>
<dbReference type="CDD" id="cd01127">
    <property type="entry name" value="TrwB_TraG_TraD_VirD4"/>
    <property type="match status" value="2"/>
</dbReference>
<keyword evidence="4 7" id="KW-0812">Transmembrane</keyword>
<evidence type="ECO:0000256" key="3">
    <source>
        <dbReference type="ARBA" id="ARBA00022475"/>
    </source>
</evidence>
<dbReference type="PANTHER" id="PTHR37937">
    <property type="entry name" value="CONJUGATIVE TRANSFER: DNA TRANSPORT"/>
    <property type="match status" value="1"/>
</dbReference>
<evidence type="ECO:0000256" key="1">
    <source>
        <dbReference type="ARBA" id="ARBA00004651"/>
    </source>
</evidence>
<proteinExistence type="inferred from homology"/>
<reference evidence="9" key="1">
    <citation type="submission" date="2022-09" db="EMBL/GenBank/DDBJ databases">
        <title>Aerococcus urinae taxonomy study.</title>
        <authorList>
            <person name="Christensen J."/>
            <person name="Senneby E."/>
        </authorList>
    </citation>
    <scope>NUCLEOTIDE SEQUENCE</scope>
    <source>
        <strain evidence="9">LUND-41-B12</strain>
    </source>
</reference>
<dbReference type="InterPro" id="IPR003688">
    <property type="entry name" value="TraG/VirD4"/>
</dbReference>
<keyword evidence="6 7" id="KW-0472">Membrane</keyword>
<evidence type="ECO:0000256" key="4">
    <source>
        <dbReference type="ARBA" id="ARBA00022692"/>
    </source>
</evidence>
<keyword evidence="3" id="KW-1003">Cell membrane</keyword>
<protein>
    <submittedName>
        <fullName evidence="9">Type IV secretory system conjugative DNA transfer family protein</fullName>
    </submittedName>
</protein>
<name>A0A9Q4DCF9_9LACT</name>
<evidence type="ECO:0000256" key="7">
    <source>
        <dbReference type="SAM" id="Phobius"/>
    </source>
</evidence>
<dbReference type="InterPro" id="IPR032689">
    <property type="entry name" value="TraG-D_C"/>
</dbReference>
<comment type="subcellular location">
    <subcellularLocation>
        <location evidence="1">Cell membrane</location>
        <topology evidence="1">Multi-pass membrane protein</topology>
    </subcellularLocation>
</comment>
<dbReference type="NCBIfam" id="NF045973">
    <property type="entry name" value="conju_CD1115"/>
    <property type="match status" value="1"/>
</dbReference>
<keyword evidence="5 7" id="KW-1133">Transmembrane helix</keyword>
<dbReference type="Gene3D" id="3.40.50.300">
    <property type="entry name" value="P-loop containing nucleotide triphosphate hydrolases"/>
    <property type="match status" value="1"/>
</dbReference>
<dbReference type="Pfam" id="PF02534">
    <property type="entry name" value="T4SS-DNA_transf"/>
    <property type="match status" value="1"/>
</dbReference>
<dbReference type="SUPFAM" id="SSF52540">
    <property type="entry name" value="P-loop containing nucleoside triphosphate hydrolases"/>
    <property type="match status" value="2"/>
</dbReference>